<dbReference type="KEGG" id="dpx:DAPPUDRAFT_312207"/>
<feature type="transmembrane region" description="Helical" evidence="11">
    <location>
        <begin position="289"/>
        <end position="314"/>
    </location>
</feature>
<keyword evidence="4 11" id="KW-0812">Transmembrane</keyword>
<keyword evidence="5 11" id="KW-1133">Transmembrane helix</keyword>
<dbReference type="OrthoDB" id="6022667at2759"/>
<dbReference type="SUPFAM" id="SSF81321">
    <property type="entry name" value="Family A G protein-coupled receptor-like"/>
    <property type="match status" value="1"/>
</dbReference>
<feature type="region of interest" description="Disordered" evidence="10">
    <location>
        <begin position="444"/>
        <end position="582"/>
    </location>
</feature>
<feature type="domain" description="G-protein coupled receptors family 1 profile" evidence="12">
    <location>
        <begin position="59"/>
        <end position="343"/>
    </location>
</feature>
<dbReference type="InParanoid" id="E9G036"/>
<dbReference type="PROSITE" id="PS50262">
    <property type="entry name" value="G_PROTEIN_RECEP_F1_2"/>
    <property type="match status" value="1"/>
</dbReference>
<dbReference type="Pfam" id="PF00001">
    <property type="entry name" value="7tm_1"/>
    <property type="match status" value="1"/>
</dbReference>
<evidence type="ECO:0000256" key="5">
    <source>
        <dbReference type="ARBA" id="ARBA00022989"/>
    </source>
</evidence>
<feature type="transmembrane region" description="Helical" evidence="11">
    <location>
        <begin position="326"/>
        <end position="349"/>
    </location>
</feature>
<evidence type="ECO:0000256" key="7">
    <source>
        <dbReference type="ARBA" id="ARBA00023136"/>
    </source>
</evidence>
<evidence type="ECO:0000256" key="10">
    <source>
        <dbReference type="SAM" id="MobiDB-lite"/>
    </source>
</evidence>
<evidence type="ECO:0000256" key="4">
    <source>
        <dbReference type="ARBA" id="ARBA00022692"/>
    </source>
</evidence>
<dbReference type="PANTHER" id="PTHR24230">
    <property type="entry name" value="G-PROTEIN COUPLED RECEPTOR"/>
    <property type="match status" value="1"/>
</dbReference>
<comment type="subcellular location">
    <subcellularLocation>
        <location evidence="1">Cell membrane</location>
        <topology evidence="1">Multi-pass membrane protein</topology>
    </subcellularLocation>
</comment>
<feature type="transmembrane region" description="Helical" evidence="11">
    <location>
        <begin position="81"/>
        <end position="105"/>
    </location>
</feature>
<dbReference type="PANTHER" id="PTHR24230:SF163">
    <property type="entry name" value="CORAZONIN RECEPTOR, ISOFORM B"/>
    <property type="match status" value="1"/>
</dbReference>
<evidence type="ECO:0000256" key="8">
    <source>
        <dbReference type="ARBA" id="ARBA00023170"/>
    </source>
</evidence>
<proteinExistence type="inferred from homology"/>
<organism evidence="13 14">
    <name type="scientific">Daphnia pulex</name>
    <name type="common">Water flea</name>
    <dbReference type="NCBI Taxonomy" id="6669"/>
    <lineage>
        <taxon>Eukaryota</taxon>
        <taxon>Metazoa</taxon>
        <taxon>Ecdysozoa</taxon>
        <taxon>Arthropoda</taxon>
        <taxon>Crustacea</taxon>
        <taxon>Branchiopoda</taxon>
        <taxon>Diplostraca</taxon>
        <taxon>Cladocera</taxon>
        <taxon>Anomopoda</taxon>
        <taxon>Daphniidae</taxon>
        <taxon>Daphnia</taxon>
    </lineage>
</organism>
<evidence type="ECO:0000256" key="1">
    <source>
        <dbReference type="ARBA" id="ARBA00004651"/>
    </source>
</evidence>
<evidence type="ECO:0000256" key="6">
    <source>
        <dbReference type="ARBA" id="ARBA00023040"/>
    </source>
</evidence>
<keyword evidence="8" id="KW-0675">Receptor</keyword>
<evidence type="ECO:0000259" key="12">
    <source>
        <dbReference type="PROSITE" id="PS50262"/>
    </source>
</evidence>
<sequence>MTVYHINQSDPNILIPYVITSKDFRDNSSLLEEEAPTLTTSASVKATVLCVMAVASLIGNLATLISIAVSKKGTSSSLYTLLFQLAISDLLVSVWCLSGEAAWTYTVEWKGGQFLCKTFKFSQVLIGFDRLRAIRRPISHRSCLKPICVAWILSAVLASPQLLIFSVLRGPFRELFYQCVTYGFYTEEWQEQLYTVFSLLTMFVIPLIVLIGCYVCIFCTIAKKERAFVIRAPHPSMERWPAESAAVSHFRTRDCQQHRQHSPQRHQHTSFNRRRNNIFKRAKMKSLRISIIIVTAFVICWAPYYFMMITFIFLNPDDKLGEDMQSAIFFFGMSNSLVNPLIYGAFHLWQPNIGRSRKLPGSFSTAFTDSVRAGLIVGQRRRPAEPAADNAVEVAFLGGVLISTSEAAGVVGRDRRSFFDGPKKPKFPSIVLVGLVDQPVPTIVGMPQQNPYPGPPPPSYAPPSYPAPPSYSPPSYPPPSYSPPAYAPPPSPYAPQSYMAPPPPYQPPQYAPAAPAPMHPPQAQQLPAPELQQHEQSVPVPAQEDLKPTEADPPAPAAKNVETESSDAAPSTESTNSDGKSE</sequence>
<dbReference type="EMBL" id="GL732528">
    <property type="protein sequence ID" value="EFX87464.1"/>
    <property type="molecule type" value="Genomic_DNA"/>
</dbReference>
<comment type="similarity">
    <text evidence="2">Belongs to the G-protein coupled receptor 1 family.</text>
</comment>
<dbReference type="GO" id="GO:0005886">
    <property type="term" value="C:plasma membrane"/>
    <property type="evidence" value="ECO:0000318"/>
    <property type="project" value="GO_Central"/>
</dbReference>
<evidence type="ECO:0000313" key="14">
    <source>
        <dbReference type="Proteomes" id="UP000000305"/>
    </source>
</evidence>
<dbReference type="Proteomes" id="UP000000305">
    <property type="component" value="Unassembled WGS sequence"/>
</dbReference>
<dbReference type="InterPro" id="IPR017452">
    <property type="entry name" value="GPCR_Rhodpsn_7TM"/>
</dbReference>
<dbReference type="InterPro" id="IPR000276">
    <property type="entry name" value="GPCR_Rhodpsn"/>
</dbReference>
<dbReference type="GO" id="GO:0035237">
    <property type="term" value="F:corazonin receptor activity"/>
    <property type="evidence" value="ECO:0000318"/>
    <property type="project" value="GO_Central"/>
</dbReference>
<feature type="compositionally biased region" description="Pro residues" evidence="10">
    <location>
        <begin position="450"/>
        <end position="493"/>
    </location>
</feature>
<accession>E9G036</accession>
<dbReference type="eggNOG" id="KOG3656">
    <property type="taxonomic scope" value="Eukaryota"/>
</dbReference>
<reference evidence="13 14" key="1">
    <citation type="journal article" date="2011" name="Science">
        <title>The ecoresponsive genome of Daphnia pulex.</title>
        <authorList>
            <person name="Colbourne J.K."/>
            <person name="Pfrender M.E."/>
            <person name="Gilbert D."/>
            <person name="Thomas W.K."/>
            <person name="Tucker A."/>
            <person name="Oakley T.H."/>
            <person name="Tokishita S."/>
            <person name="Aerts A."/>
            <person name="Arnold G.J."/>
            <person name="Basu M.K."/>
            <person name="Bauer D.J."/>
            <person name="Caceres C.E."/>
            <person name="Carmel L."/>
            <person name="Casola C."/>
            <person name="Choi J.H."/>
            <person name="Detter J.C."/>
            <person name="Dong Q."/>
            <person name="Dusheyko S."/>
            <person name="Eads B.D."/>
            <person name="Frohlich T."/>
            <person name="Geiler-Samerotte K.A."/>
            <person name="Gerlach D."/>
            <person name="Hatcher P."/>
            <person name="Jogdeo S."/>
            <person name="Krijgsveld J."/>
            <person name="Kriventseva E.V."/>
            <person name="Kultz D."/>
            <person name="Laforsch C."/>
            <person name="Lindquist E."/>
            <person name="Lopez J."/>
            <person name="Manak J.R."/>
            <person name="Muller J."/>
            <person name="Pangilinan J."/>
            <person name="Patwardhan R.P."/>
            <person name="Pitluck S."/>
            <person name="Pritham E.J."/>
            <person name="Rechtsteiner A."/>
            <person name="Rho M."/>
            <person name="Rogozin I.B."/>
            <person name="Sakarya O."/>
            <person name="Salamov A."/>
            <person name="Schaack S."/>
            <person name="Shapiro H."/>
            <person name="Shiga Y."/>
            <person name="Skalitzky C."/>
            <person name="Smith Z."/>
            <person name="Souvorov A."/>
            <person name="Sung W."/>
            <person name="Tang Z."/>
            <person name="Tsuchiya D."/>
            <person name="Tu H."/>
            <person name="Vos H."/>
            <person name="Wang M."/>
            <person name="Wolf Y.I."/>
            <person name="Yamagata H."/>
            <person name="Yamada T."/>
            <person name="Ye Y."/>
            <person name="Shaw J.R."/>
            <person name="Andrews J."/>
            <person name="Crease T.J."/>
            <person name="Tang H."/>
            <person name="Lucas S.M."/>
            <person name="Robertson H.M."/>
            <person name="Bork P."/>
            <person name="Koonin E.V."/>
            <person name="Zdobnov E.M."/>
            <person name="Grigoriev I.V."/>
            <person name="Lynch M."/>
            <person name="Boore J.L."/>
        </authorList>
    </citation>
    <scope>NUCLEOTIDE SEQUENCE [LARGE SCALE GENOMIC DNA]</scope>
</reference>
<keyword evidence="6" id="KW-0297">G-protein coupled receptor</keyword>
<evidence type="ECO:0000256" key="3">
    <source>
        <dbReference type="ARBA" id="ARBA00022475"/>
    </source>
</evidence>
<evidence type="ECO:0000256" key="11">
    <source>
        <dbReference type="SAM" id="Phobius"/>
    </source>
</evidence>
<name>E9G036_DAPPU</name>
<dbReference type="Gene3D" id="1.20.1070.10">
    <property type="entry name" value="Rhodopsin 7-helix transmembrane proteins"/>
    <property type="match status" value="1"/>
</dbReference>
<dbReference type="STRING" id="6669.E9G036"/>
<dbReference type="PRINTS" id="PR00237">
    <property type="entry name" value="GPCRRHODOPSN"/>
</dbReference>
<keyword evidence="9" id="KW-0807">Transducer</keyword>
<feature type="transmembrane region" description="Helical" evidence="11">
    <location>
        <begin position="46"/>
        <end position="69"/>
    </location>
</feature>
<evidence type="ECO:0000256" key="2">
    <source>
        <dbReference type="ARBA" id="ARBA00010663"/>
    </source>
</evidence>
<feature type="transmembrane region" description="Helical" evidence="11">
    <location>
        <begin position="193"/>
        <end position="221"/>
    </location>
</feature>
<dbReference type="AlphaFoldDB" id="E9G036"/>
<keyword evidence="7 11" id="KW-0472">Membrane</keyword>
<feature type="transmembrane region" description="Helical" evidence="11">
    <location>
        <begin position="148"/>
        <end position="168"/>
    </location>
</feature>
<protein>
    <recommendedName>
        <fullName evidence="12">G-protein coupled receptors family 1 profile domain-containing protein</fullName>
    </recommendedName>
</protein>
<dbReference type="HOGENOM" id="CLU_468741_0_0_1"/>
<keyword evidence="14" id="KW-1185">Reference proteome</keyword>
<feature type="compositionally biased region" description="Polar residues" evidence="10">
    <location>
        <begin position="566"/>
        <end position="582"/>
    </location>
</feature>
<feature type="compositionally biased region" description="Pro residues" evidence="10">
    <location>
        <begin position="500"/>
        <end position="520"/>
    </location>
</feature>
<evidence type="ECO:0000313" key="13">
    <source>
        <dbReference type="EMBL" id="EFX87464.1"/>
    </source>
</evidence>
<dbReference type="GO" id="GO:0007218">
    <property type="term" value="P:neuropeptide signaling pathway"/>
    <property type="evidence" value="ECO:0000318"/>
    <property type="project" value="GO_Central"/>
</dbReference>
<evidence type="ECO:0000256" key="9">
    <source>
        <dbReference type="ARBA" id="ARBA00023224"/>
    </source>
</evidence>
<dbReference type="PhylomeDB" id="E9G036"/>
<keyword evidence="3" id="KW-1003">Cell membrane</keyword>
<gene>
    <name evidence="13" type="ORF">DAPPUDRAFT_312207</name>
</gene>